<evidence type="ECO:0000256" key="7">
    <source>
        <dbReference type="PROSITE-ProRule" id="PRU01077"/>
    </source>
</evidence>
<protein>
    <submittedName>
        <fullName evidence="10">Unnamed protein product</fullName>
    </submittedName>
</protein>
<dbReference type="PANTHER" id="PTHR23065:SF7">
    <property type="entry name" value="NOSTRIN, ISOFORM H"/>
    <property type="match status" value="1"/>
</dbReference>
<dbReference type="AlphaFoldDB" id="A0A9W6WE39"/>
<dbReference type="PROSITE" id="PS51741">
    <property type="entry name" value="F_BAR"/>
    <property type="match status" value="1"/>
</dbReference>
<keyword evidence="5" id="KW-0206">Cytoskeleton</keyword>
<evidence type="ECO:0000256" key="5">
    <source>
        <dbReference type="ARBA" id="ARBA00023212"/>
    </source>
</evidence>
<evidence type="ECO:0000256" key="6">
    <source>
        <dbReference type="PROSITE-ProRule" id="PRU00192"/>
    </source>
</evidence>
<organism evidence="10 11">
    <name type="scientific">Candida boidinii</name>
    <name type="common">Yeast</name>
    <dbReference type="NCBI Taxonomy" id="5477"/>
    <lineage>
        <taxon>Eukaryota</taxon>
        <taxon>Fungi</taxon>
        <taxon>Dikarya</taxon>
        <taxon>Ascomycota</taxon>
        <taxon>Saccharomycotina</taxon>
        <taxon>Pichiomycetes</taxon>
        <taxon>Pichiales</taxon>
        <taxon>Pichiaceae</taxon>
        <taxon>Ogataea</taxon>
        <taxon>Ogataea/Candida clade</taxon>
    </lineage>
</organism>
<dbReference type="PROSITE" id="PS50002">
    <property type="entry name" value="SH3"/>
    <property type="match status" value="1"/>
</dbReference>
<dbReference type="EMBL" id="BSXN01000230">
    <property type="protein sequence ID" value="GME67690.1"/>
    <property type="molecule type" value="Genomic_DNA"/>
</dbReference>
<evidence type="ECO:0000256" key="2">
    <source>
        <dbReference type="ARBA" id="ARBA00022443"/>
    </source>
</evidence>
<dbReference type="InterPro" id="IPR001060">
    <property type="entry name" value="FCH_dom"/>
</dbReference>
<dbReference type="InterPro" id="IPR031160">
    <property type="entry name" value="F_BAR_dom"/>
</dbReference>
<dbReference type="GO" id="GO:0030036">
    <property type="term" value="P:actin cytoskeleton organization"/>
    <property type="evidence" value="ECO:0007669"/>
    <property type="project" value="UniProtKB-ARBA"/>
</dbReference>
<dbReference type="InterPro" id="IPR036028">
    <property type="entry name" value="SH3-like_dom_sf"/>
</dbReference>
<dbReference type="CDD" id="cd00174">
    <property type="entry name" value="SH3"/>
    <property type="match status" value="1"/>
</dbReference>
<evidence type="ECO:0000256" key="1">
    <source>
        <dbReference type="ARBA" id="ARBA00004245"/>
    </source>
</evidence>
<dbReference type="InterPro" id="IPR001452">
    <property type="entry name" value="SH3_domain"/>
</dbReference>
<dbReference type="GO" id="GO:0009898">
    <property type="term" value="C:cytoplasmic side of plasma membrane"/>
    <property type="evidence" value="ECO:0007669"/>
    <property type="project" value="TreeGrafter"/>
</dbReference>
<comment type="subcellular location">
    <subcellularLocation>
        <location evidence="1">Cytoplasm</location>
        <location evidence="1">Cytoskeleton</location>
    </subcellularLocation>
</comment>
<name>A0A9W6WE39_CANBO</name>
<dbReference type="Pfam" id="PF00611">
    <property type="entry name" value="FCH"/>
    <property type="match status" value="1"/>
</dbReference>
<keyword evidence="11" id="KW-1185">Reference proteome</keyword>
<evidence type="ECO:0000313" key="10">
    <source>
        <dbReference type="EMBL" id="GME67690.1"/>
    </source>
</evidence>
<dbReference type="Gene3D" id="2.30.30.40">
    <property type="entry name" value="SH3 Domains"/>
    <property type="match status" value="1"/>
</dbReference>
<feature type="domain" description="SH3" evidence="8">
    <location>
        <begin position="607"/>
        <end position="666"/>
    </location>
</feature>
<proteinExistence type="predicted"/>
<keyword evidence="4" id="KW-0597">Phosphoprotein</keyword>
<dbReference type="Gene3D" id="1.20.1270.60">
    <property type="entry name" value="Arfaptin homology (AH) domain/BAR domain"/>
    <property type="match status" value="1"/>
</dbReference>
<keyword evidence="3" id="KW-0963">Cytoplasm</keyword>
<evidence type="ECO:0000259" key="8">
    <source>
        <dbReference type="PROSITE" id="PS50002"/>
    </source>
</evidence>
<gene>
    <name evidence="10" type="ORF">Cboi02_000106900</name>
</gene>
<dbReference type="SUPFAM" id="SSF50044">
    <property type="entry name" value="SH3-domain"/>
    <property type="match status" value="1"/>
</dbReference>
<dbReference type="GO" id="GO:0120104">
    <property type="term" value="C:mitotic actomyosin contractile ring, proximal layer"/>
    <property type="evidence" value="ECO:0007669"/>
    <property type="project" value="TreeGrafter"/>
</dbReference>
<keyword evidence="2 6" id="KW-0728">SH3 domain</keyword>
<evidence type="ECO:0000256" key="3">
    <source>
        <dbReference type="ARBA" id="ARBA00022490"/>
    </source>
</evidence>
<dbReference type="Proteomes" id="UP001165120">
    <property type="component" value="Unassembled WGS sequence"/>
</dbReference>
<accession>A0A9W6WE39</accession>
<comment type="caution">
    <text evidence="10">The sequence shown here is derived from an EMBL/GenBank/DDBJ whole genome shotgun (WGS) entry which is preliminary data.</text>
</comment>
<evidence type="ECO:0000313" key="11">
    <source>
        <dbReference type="Proteomes" id="UP001165120"/>
    </source>
</evidence>
<dbReference type="Pfam" id="PF00018">
    <property type="entry name" value="SH3_1"/>
    <property type="match status" value="1"/>
</dbReference>
<dbReference type="SUPFAM" id="SSF103657">
    <property type="entry name" value="BAR/IMD domain-like"/>
    <property type="match status" value="1"/>
</dbReference>
<dbReference type="SMART" id="SM00055">
    <property type="entry name" value="FCH"/>
    <property type="match status" value="1"/>
</dbReference>
<dbReference type="SMART" id="SM00326">
    <property type="entry name" value="SH3"/>
    <property type="match status" value="1"/>
</dbReference>
<keyword evidence="7" id="KW-0175">Coiled coil</keyword>
<dbReference type="GO" id="GO:0005543">
    <property type="term" value="F:phospholipid binding"/>
    <property type="evidence" value="ECO:0007669"/>
    <property type="project" value="TreeGrafter"/>
</dbReference>
<feature type="domain" description="F-BAR" evidence="9">
    <location>
        <begin position="6"/>
        <end position="260"/>
    </location>
</feature>
<evidence type="ECO:0000259" key="9">
    <source>
        <dbReference type="PROSITE" id="PS51741"/>
    </source>
</evidence>
<sequence>MTIPVQAYSKHFWSVDDSSVKILRKNFYECIETLEILLATFKERVAIEEEYARKLLNINKKKNLTAYERGTLGESLSTLKLETTQLGNSHKNQASKINTEVYLPLQSLISDLKAKAKPVEETINKLIHYMNSLETNVEIAKTKYERDFLKFSGYKRETILADAHEARKLEPKIETVKKSMIKHREKYYNLVMEYNSTLEVWKKEWSNACEVYQQIDEEKHKFLKSYLWEYANAVSTSCVSDDQSSENIRVSLESCKYKEDAEAFIDSYGTGSTLLGPITFVDFAAGQKSKEGRDTQDAIADKAINNSNTQKTIDTTTTPAPKLTEKEEVHLQFVEKAKDTFSELALDDNSGTQYKKNDKKEHIGTSNNLFDHLDYKSHKKHYRQPDLASEASTDNSLFAKLENSGFSNTTAASGYSNDVKGADSKAWNRSPNEQNANEFKISKSSSGMGTSLYSNPLLSNSGYSSSHPDSGLYENPKLRTSMLQTSIFNGLDTDPEEQENAPRSALRKLLEKPVSNEKNNANKFKPSKTDSELVALFNGVNKDKRSTSVDGKTKRLGNDEDEFNNNINNLVKKNTAKSITKSKSSGNIHDKRSRFDDLPKLSSERYPILQYSRALATYIAQYPGDLSFKKKDILLVIHKKESGWWYCENHTRGGTGTAPSNYLTDL</sequence>
<dbReference type="PANTHER" id="PTHR23065">
    <property type="entry name" value="PROLINE-SERINE-THREONINE PHOSPHATASE INTERACTING PROTEIN 1"/>
    <property type="match status" value="1"/>
</dbReference>
<evidence type="ECO:0000256" key="4">
    <source>
        <dbReference type="ARBA" id="ARBA00022553"/>
    </source>
</evidence>
<reference evidence="10" key="1">
    <citation type="submission" date="2023-04" db="EMBL/GenBank/DDBJ databases">
        <title>Candida boidinii NBRC 10035.</title>
        <authorList>
            <person name="Ichikawa N."/>
            <person name="Sato H."/>
            <person name="Tonouchi N."/>
        </authorList>
    </citation>
    <scope>NUCLEOTIDE SEQUENCE</scope>
    <source>
        <strain evidence="10">NBRC 10035</strain>
    </source>
</reference>
<dbReference type="InterPro" id="IPR027267">
    <property type="entry name" value="AH/BAR_dom_sf"/>
</dbReference>